<proteinExistence type="predicted"/>
<accession>A0A7D5ND57</accession>
<evidence type="ECO:0000313" key="2">
    <source>
        <dbReference type="Proteomes" id="UP000509684"/>
    </source>
</evidence>
<name>A0A7D5ND57_9PROT</name>
<gene>
    <name evidence="1" type="ORF">HWD57_19480</name>
</gene>
<sequence length="49" mass="5390">MAEKAAVALAEALRRMILTVTMAVILTRADRLDGHAQRRRAHAVRHQGG</sequence>
<reference evidence="1 2" key="1">
    <citation type="journal article" date="2019" name="Microbiome">
        <title>Annotated bacterial chromosomes from frame-shift-corrected long-read metagenomic data.</title>
        <authorList>
            <person name="Arumugam K."/>
            <person name="Bagci C."/>
            <person name="Bessarab I."/>
            <person name="Beier S."/>
            <person name="Buchfink B."/>
            <person name="Gorska A."/>
            <person name="Qiu G."/>
            <person name="Huson D.H."/>
            <person name="Williams R.B.H."/>
        </authorList>
    </citation>
    <scope>NUCLEOTIDE SEQUENCE [LARGE SCALE GENOMIC DNA]</scope>
    <source>
        <strain evidence="1">SSA1</strain>
    </source>
</reference>
<dbReference type="KEGG" id="acog:HWD57_19480"/>
<organism evidence="1 2">
    <name type="scientific">Candidatus Accumulibacter cognatus</name>
    <dbReference type="NCBI Taxonomy" id="2954383"/>
    <lineage>
        <taxon>Bacteria</taxon>
        <taxon>Pseudomonadati</taxon>
        <taxon>Pseudomonadota</taxon>
        <taxon>Betaproteobacteria</taxon>
        <taxon>Candidatus Accumulibacter</taxon>
    </lineage>
</organism>
<dbReference type="RefSeq" id="WP_171047450.1">
    <property type="nucleotide sequence ID" value="NZ_JDST02000135.1"/>
</dbReference>
<protein>
    <submittedName>
        <fullName evidence="1">Uncharacterized protein</fullName>
    </submittedName>
</protein>
<dbReference type="Proteomes" id="UP000509684">
    <property type="component" value="Chromosome"/>
</dbReference>
<evidence type="ECO:0000313" key="1">
    <source>
        <dbReference type="EMBL" id="QLH51734.1"/>
    </source>
</evidence>
<dbReference type="EMBL" id="CP058708">
    <property type="protein sequence ID" value="QLH51734.1"/>
    <property type="molecule type" value="Genomic_DNA"/>
</dbReference>
<dbReference type="AlphaFoldDB" id="A0A7D5ND57"/>